<proteinExistence type="predicted"/>
<dbReference type="EMBL" id="CAJVQC010050599">
    <property type="protein sequence ID" value="CAG8789278.1"/>
    <property type="molecule type" value="Genomic_DNA"/>
</dbReference>
<dbReference type="Proteomes" id="UP000789920">
    <property type="component" value="Unassembled WGS sequence"/>
</dbReference>
<comment type="caution">
    <text evidence="1">The sequence shown here is derived from an EMBL/GenBank/DDBJ whole genome shotgun (WGS) entry which is preliminary data.</text>
</comment>
<reference evidence="1" key="1">
    <citation type="submission" date="2021-06" db="EMBL/GenBank/DDBJ databases">
        <authorList>
            <person name="Kallberg Y."/>
            <person name="Tangrot J."/>
            <person name="Rosling A."/>
        </authorList>
    </citation>
    <scope>NUCLEOTIDE SEQUENCE</scope>
    <source>
        <strain evidence="1">MA461A</strain>
    </source>
</reference>
<gene>
    <name evidence="1" type="ORF">RPERSI_LOCUS18861</name>
</gene>
<protein>
    <submittedName>
        <fullName evidence="1">36980_t:CDS:1</fullName>
    </submittedName>
</protein>
<accession>A0ACA9RE69</accession>
<feature type="non-terminal residue" evidence="1">
    <location>
        <position position="159"/>
    </location>
</feature>
<sequence>MRGLVDNKEKELHRNVRKDQFSVLLLSATYLKLPTSIQLSSKYVKDYCLNNFTKMADLKDEKDPSKPRHPNLFKRKLLIFVDKPEKDENGVPIVWKKPKKGETGKKFDKIDVELLEKDTKVIIANNALRPYITDIIKTLEPPLIFVLSSAYEMGFSFGD</sequence>
<evidence type="ECO:0000313" key="1">
    <source>
        <dbReference type="EMBL" id="CAG8789278.1"/>
    </source>
</evidence>
<evidence type="ECO:0000313" key="2">
    <source>
        <dbReference type="Proteomes" id="UP000789920"/>
    </source>
</evidence>
<keyword evidence="2" id="KW-1185">Reference proteome</keyword>
<name>A0ACA9RE69_9GLOM</name>
<organism evidence="1 2">
    <name type="scientific">Racocetra persica</name>
    <dbReference type="NCBI Taxonomy" id="160502"/>
    <lineage>
        <taxon>Eukaryota</taxon>
        <taxon>Fungi</taxon>
        <taxon>Fungi incertae sedis</taxon>
        <taxon>Mucoromycota</taxon>
        <taxon>Glomeromycotina</taxon>
        <taxon>Glomeromycetes</taxon>
        <taxon>Diversisporales</taxon>
        <taxon>Gigasporaceae</taxon>
        <taxon>Racocetra</taxon>
    </lineage>
</organism>